<dbReference type="EMBL" id="OW152832">
    <property type="protein sequence ID" value="CAH2051913.1"/>
    <property type="molecule type" value="Genomic_DNA"/>
</dbReference>
<dbReference type="InterPro" id="IPR023313">
    <property type="entry name" value="UBQ-conjugating_AS"/>
</dbReference>
<evidence type="ECO:0000313" key="7">
    <source>
        <dbReference type="Proteomes" id="UP000837857"/>
    </source>
</evidence>
<keyword evidence="1" id="KW-0808">Transferase</keyword>
<protein>
    <recommendedName>
        <fullName evidence="5">UBC core domain-containing protein</fullName>
    </recommendedName>
</protein>
<feature type="compositionally biased region" description="Acidic residues" evidence="4">
    <location>
        <begin position="360"/>
        <end position="383"/>
    </location>
</feature>
<proteinExistence type="predicted"/>
<accession>A0ABN8IA33</accession>
<dbReference type="PANTHER" id="PTHR24067">
    <property type="entry name" value="UBIQUITIN-CONJUGATING ENZYME E2"/>
    <property type="match status" value="1"/>
</dbReference>
<dbReference type="InterPro" id="IPR016024">
    <property type="entry name" value="ARM-type_fold"/>
</dbReference>
<dbReference type="InterPro" id="IPR000608">
    <property type="entry name" value="UBC"/>
</dbReference>
<feature type="region of interest" description="Disordered" evidence="4">
    <location>
        <begin position="349"/>
        <end position="414"/>
    </location>
</feature>
<dbReference type="InterPro" id="IPR016135">
    <property type="entry name" value="UBQ-conjugating_enzyme/RWD"/>
</dbReference>
<evidence type="ECO:0000256" key="4">
    <source>
        <dbReference type="SAM" id="MobiDB-lite"/>
    </source>
</evidence>
<evidence type="ECO:0000259" key="5">
    <source>
        <dbReference type="PROSITE" id="PS50127"/>
    </source>
</evidence>
<dbReference type="SUPFAM" id="SSF48371">
    <property type="entry name" value="ARM repeat"/>
    <property type="match status" value="1"/>
</dbReference>
<name>A0ABN8IA33_9NEOP</name>
<dbReference type="Proteomes" id="UP000837857">
    <property type="component" value="Chromosome 20"/>
</dbReference>
<dbReference type="SMART" id="SM00212">
    <property type="entry name" value="UBCc"/>
    <property type="match status" value="1"/>
</dbReference>
<dbReference type="PROSITE" id="PS00183">
    <property type="entry name" value="UBC_1"/>
    <property type="match status" value="1"/>
</dbReference>
<dbReference type="Pfam" id="PF04931">
    <property type="entry name" value="DNA_pol_phi"/>
    <property type="match status" value="1"/>
</dbReference>
<sequence length="640" mass="72510">MNEETNTQYLGVTSSLLDAFELLKSSKDDVKLNGGVKIISRLLNDEGEKNVQYVLKRIVRSLGANIPDMRAGYFATLVALLVKFEQIPVSQLFELIKKELHANGSSKSEVGDVALGQILICSAIFRSGRMLKCSEEEQKQVLNILMTASAKKSYLCTVAFLLLIDFINSLDEEQFTSVVWSNIKEGFKKDIKEYNLDCLYFILIVSKKFPKKVKVKKLLGTSELLHEDNLQVISENLLAGIDLSSVNHPVYKEIGAHIAKSPHLKTFWEEGIDSQLIKHNRNRELVCINLLNAILQNLDENVHCGTSRCNQDLLLSMFYLPLFQCRQLSGCTFIIKQFHFNYFAKRTNPESEANPLTQDSESDDENDEESESVADDNNYETEEAEKTNGDIETDDSDDTDSNMADDDDDDQEMKTPDQLRMAVQKALGAAAPDTDTESVDADEINEEEVVDRQISRYTTLAIGDFEFSEPNAGKSQQSSLLLKKQLAELNKNPVEGFSAGLIDDNDIYRWEVLIIGPPDTLYEGGFFKAHLYFPKEYPLRPPRMKFVTEIWHPNIEKNGDVCISILHEPGDDKWGYEKASERWLPVHTVETILISVISMLADPNDESPANVDAAKEWRERYSDFKKKVARCVRKSQEDCF</sequence>
<keyword evidence="2" id="KW-0833">Ubl conjugation pathway</keyword>
<feature type="compositionally biased region" description="Acidic residues" evidence="4">
    <location>
        <begin position="391"/>
        <end position="411"/>
    </location>
</feature>
<dbReference type="Pfam" id="PF00179">
    <property type="entry name" value="UQ_con"/>
    <property type="match status" value="1"/>
</dbReference>
<dbReference type="InterPro" id="IPR050113">
    <property type="entry name" value="Ub_conjugating_enzyme"/>
</dbReference>
<dbReference type="SUPFAM" id="SSF54495">
    <property type="entry name" value="UBC-like"/>
    <property type="match status" value="1"/>
</dbReference>
<keyword evidence="7" id="KW-1185">Reference proteome</keyword>
<evidence type="ECO:0000313" key="6">
    <source>
        <dbReference type="EMBL" id="CAH2051913.1"/>
    </source>
</evidence>
<reference evidence="6" key="1">
    <citation type="submission" date="2022-03" db="EMBL/GenBank/DDBJ databases">
        <authorList>
            <person name="Martin H S."/>
        </authorList>
    </citation>
    <scope>NUCLEOTIDE SEQUENCE</scope>
</reference>
<gene>
    <name evidence="6" type="ORF">IPOD504_LOCUS7997</name>
</gene>
<evidence type="ECO:0000256" key="1">
    <source>
        <dbReference type="ARBA" id="ARBA00022679"/>
    </source>
</evidence>
<feature type="non-terminal residue" evidence="6">
    <location>
        <position position="1"/>
    </location>
</feature>
<organism evidence="6 7">
    <name type="scientific">Iphiclides podalirius</name>
    <name type="common">scarce swallowtail</name>
    <dbReference type="NCBI Taxonomy" id="110791"/>
    <lineage>
        <taxon>Eukaryota</taxon>
        <taxon>Metazoa</taxon>
        <taxon>Ecdysozoa</taxon>
        <taxon>Arthropoda</taxon>
        <taxon>Hexapoda</taxon>
        <taxon>Insecta</taxon>
        <taxon>Pterygota</taxon>
        <taxon>Neoptera</taxon>
        <taxon>Endopterygota</taxon>
        <taxon>Lepidoptera</taxon>
        <taxon>Glossata</taxon>
        <taxon>Ditrysia</taxon>
        <taxon>Papilionoidea</taxon>
        <taxon>Papilionidae</taxon>
        <taxon>Papilioninae</taxon>
        <taxon>Iphiclides</taxon>
    </lineage>
</organism>
<evidence type="ECO:0000256" key="3">
    <source>
        <dbReference type="PROSITE-ProRule" id="PRU10133"/>
    </source>
</evidence>
<dbReference type="CDD" id="cd23795">
    <property type="entry name" value="UBCc_UBE2G1"/>
    <property type="match status" value="1"/>
</dbReference>
<feature type="domain" description="UBC core" evidence="5">
    <location>
        <begin position="477"/>
        <end position="637"/>
    </location>
</feature>
<dbReference type="Gene3D" id="3.10.110.10">
    <property type="entry name" value="Ubiquitin Conjugating Enzyme"/>
    <property type="match status" value="1"/>
</dbReference>
<evidence type="ECO:0000256" key="2">
    <source>
        <dbReference type="ARBA" id="ARBA00022786"/>
    </source>
</evidence>
<dbReference type="InterPro" id="IPR007015">
    <property type="entry name" value="DNA_pol_V/MYBBP1A"/>
</dbReference>
<dbReference type="PROSITE" id="PS50127">
    <property type="entry name" value="UBC_2"/>
    <property type="match status" value="1"/>
</dbReference>
<feature type="active site" description="Glycyl thioester intermediate" evidence="3">
    <location>
        <position position="562"/>
    </location>
</feature>